<dbReference type="FunFam" id="1.10.8.60:FF:000002">
    <property type="entry name" value="ATP-dependent Clp protease ATP-binding subunit ClpX"/>
    <property type="match status" value="1"/>
</dbReference>
<dbReference type="GeneID" id="78361369"/>
<gene>
    <name evidence="6" type="primary">clpX</name>
    <name evidence="9" type="ORF">ADH67_10140</name>
</gene>
<protein>
    <recommendedName>
        <fullName evidence="6">ATP-dependent Clp protease ATP-binding subunit ClpX</fullName>
    </recommendedName>
</protein>
<evidence type="ECO:0000313" key="9">
    <source>
        <dbReference type="EMBL" id="OXE45777.1"/>
    </source>
</evidence>
<feature type="binding site" evidence="6">
    <location>
        <position position="34"/>
    </location>
    <ligand>
        <name>Zn(2+)</name>
        <dbReference type="ChEBI" id="CHEBI:29105"/>
    </ligand>
</feature>
<dbReference type="NCBIfam" id="NF003745">
    <property type="entry name" value="PRK05342.1"/>
    <property type="match status" value="1"/>
</dbReference>
<keyword evidence="9" id="KW-0645">Protease</keyword>
<keyword evidence="3 6" id="KW-0862">Zinc</keyword>
<dbReference type="NCBIfam" id="TIGR00382">
    <property type="entry name" value="clpX"/>
    <property type="match status" value="1"/>
</dbReference>
<dbReference type="InterPro" id="IPR050052">
    <property type="entry name" value="ATP-dep_Clp_protease_ClpX"/>
</dbReference>
<dbReference type="GO" id="GO:0051301">
    <property type="term" value="P:cell division"/>
    <property type="evidence" value="ECO:0007669"/>
    <property type="project" value="TreeGrafter"/>
</dbReference>
<dbReference type="FunFam" id="3.40.50.300:FF:000005">
    <property type="entry name" value="ATP-dependent Clp protease ATP-binding subunit ClpX"/>
    <property type="match status" value="1"/>
</dbReference>
<evidence type="ECO:0000259" key="7">
    <source>
        <dbReference type="SMART" id="SM00382"/>
    </source>
</evidence>
<dbReference type="InterPro" id="IPR019489">
    <property type="entry name" value="Clp_ATPase_C"/>
</dbReference>
<keyword evidence="2 6" id="KW-0547">Nucleotide-binding</keyword>
<dbReference type="CDD" id="cd19497">
    <property type="entry name" value="RecA-like_ClpX"/>
    <property type="match status" value="1"/>
</dbReference>
<keyword evidence="5 6" id="KW-0143">Chaperone</keyword>
<dbReference type="SMART" id="SM01086">
    <property type="entry name" value="ClpB_D2-small"/>
    <property type="match status" value="1"/>
</dbReference>
<name>A0A227KFL5_9BURK</name>
<dbReference type="PANTHER" id="PTHR48102">
    <property type="entry name" value="ATP-DEPENDENT CLP PROTEASE ATP-BINDING SUBUNIT CLPX-LIKE, MITOCHONDRIAL-RELATED"/>
    <property type="match status" value="1"/>
</dbReference>
<dbReference type="GO" id="GO:0008233">
    <property type="term" value="F:peptidase activity"/>
    <property type="evidence" value="ECO:0007669"/>
    <property type="project" value="UniProtKB-KW"/>
</dbReference>
<keyword evidence="1 6" id="KW-0479">Metal-binding</keyword>
<comment type="caution">
    <text evidence="9">The sequence shown here is derived from an EMBL/GenBank/DDBJ whole genome shotgun (WGS) entry which is preliminary data.</text>
</comment>
<organism evidence="9 10">
    <name type="scientific">Turicimonas muris</name>
    <dbReference type="NCBI Taxonomy" id="1796652"/>
    <lineage>
        <taxon>Bacteria</taxon>
        <taxon>Pseudomonadati</taxon>
        <taxon>Pseudomonadota</taxon>
        <taxon>Betaproteobacteria</taxon>
        <taxon>Burkholderiales</taxon>
        <taxon>Sutterellaceae</taxon>
        <taxon>Turicimonas</taxon>
    </lineage>
</organism>
<comment type="similarity">
    <text evidence="6">Belongs to the ClpX chaperone family.</text>
</comment>
<reference evidence="10" key="1">
    <citation type="submission" date="2017-05" db="EMBL/GenBank/DDBJ databases">
        <title>Improved OligoMM genomes.</title>
        <authorList>
            <person name="Garzetti D."/>
        </authorList>
    </citation>
    <scope>NUCLEOTIDE SEQUENCE [LARGE SCALE GENOMIC DNA]</scope>
    <source>
        <strain evidence="10">YL45</strain>
    </source>
</reference>
<dbReference type="RefSeq" id="WP_066592632.1">
    <property type="nucleotide sequence ID" value="NZ_CAMVZA010000056.1"/>
</dbReference>
<dbReference type="Gene3D" id="3.40.50.300">
    <property type="entry name" value="P-loop containing nucleotide triphosphate hydrolases"/>
    <property type="match status" value="1"/>
</dbReference>
<dbReference type="Pfam" id="PF10431">
    <property type="entry name" value="ClpB_D2-small"/>
    <property type="match status" value="1"/>
</dbReference>
<comment type="function">
    <text evidence="6">ATP-dependent specificity component of the Clp protease. It directs the protease to specific substrates. Can perform chaperone functions in the absence of ClpP.</text>
</comment>
<sequence length="449" mass="48846">MKFGSKDPVCSFCGAKKGQYEAIYKSSEGDSYICKDCTRQLAEYSGVIAEAMKQSGLSASSPASAKDSEAAGAAAVSESILNKKIPTPREICENLDQYVIGQAEAKKVLSVAVYNHYKRLKNKFQGNGDGEDLEIQKSNILLLGPTGSGKTLLAQTMAKMLNVPFAIADATTLTEAGYVGEDVENVILKLLQSCDFDVKKAETGIIYLDEIDKIARKSENPSITRDVSGEGVQQALLKLVEGTVASVPPGGGRKHLNGKNIQVDTTNILFICGGAFEGLDKIIRRRTEKSGIGFEAEVRGEDERSEGEILHDIEAKDLVHFGLIPELVGRLPIITTLDNLDEDALIRILTEPKNAVIKQFAKLFEMENVILEVKPEALKEAALLAKERKTGARGLRSIIEKALMAAMYEVPDNKQVKKVVVTAETIRNGKAEYEEFLDSEPNSRISSDS</sequence>
<feature type="binding site" evidence="6">
    <location>
        <begin position="145"/>
        <end position="152"/>
    </location>
    <ligand>
        <name>ATP</name>
        <dbReference type="ChEBI" id="CHEBI:30616"/>
    </ligand>
</feature>
<dbReference type="PANTHER" id="PTHR48102:SF7">
    <property type="entry name" value="ATP-DEPENDENT CLP PROTEASE ATP-BINDING SUBUNIT CLPX-LIKE, MITOCHONDRIAL"/>
    <property type="match status" value="1"/>
</dbReference>
<evidence type="ECO:0000256" key="2">
    <source>
        <dbReference type="ARBA" id="ARBA00022741"/>
    </source>
</evidence>
<dbReference type="HAMAP" id="MF_00175">
    <property type="entry name" value="ClpX"/>
    <property type="match status" value="1"/>
</dbReference>
<dbReference type="Gene3D" id="1.10.8.60">
    <property type="match status" value="1"/>
</dbReference>
<feature type="binding site" evidence="6">
    <location>
        <position position="37"/>
    </location>
    <ligand>
        <name>Zn(2+)</name>
        <dbReference type="ChEBI" id="CHEBI:29105"/>
    </ligand>
</feature>
<evidence type="ECO:0000313" key="10">
    <source>
        <dbReference type="Proteomes" id="UP000214610"/>
    </source>
</evidence>
<feature type="domain" description="AAA+ ATPase" evidence="7">
    <location>
        <begin position="136"/>
        <end position="289"/>
    </location>
</feature>
<dbReference type="GO" id="GO:0009376">
    <property type="term" value="C:HslUV protease complex"/>
    <property type="evidence" value="ECO:0007669"/>
    <property type="project" value="TreeGrafter"/>
</dbReference>
<dbReference type="Pfam" id="PF07724">
    <property type="entry name" value="AAA_2"/>
    <property type="match status" value="1"/>
</dbReference>
<accession>A0A227KFL5</accession>
<dbReference type="GO" id="GO:0005524">
    <property type="term" value="F:ATP binding"/>
    <property type="evidence" value="ECO:0007669"/>
    <property type="project" value="UniProtKB-UniRule"/>
</dbReference>
<dbReference type="GO" id="GO:0046872">
    <property type="term" value="F:metal ion binding"/>
    <property type="evidence" value="ECO:0007669"/>
    <property type="project" value="UniProtKB-KW"/>
</dbReference>
<feature type="domain" description="Clp ATPase C-terminal" evidence="8">
    <location>
        <begin position="340"/>
        <end position="433"/>
    </location>
</feature>
<feature type="binding site" evidence="6">
    <location>
        <position position="13"/>
    </location>
    <ligand>
        <name>Zn(2+)</name>
        <dbReference type="ChEBI" id="CHEBI:29105"/>
    </ligand>
</feature>
<evidence type="ECO:0000259" key="8">
    <source>
        <dbReference type="SMART" id="SM01086"/>
    </source>
</evidence>
<proteinExistence type="inferred from homology"/>
<dbReference type="InterPro" id="IPR046425">
    <property type="entry name" value="ClpX_bact"/>
</dbReference>
<evidence type="ECO:0000256" key="3">
    <source>
        <dbReference type="ARBA" id="ARBA00022833"/>
    </source>
</evidence>
<dbReference type="InterPro" id="IPR003959">
    <property type="entry name" value="ATPase_AAA_core"/>
</dbReference>
<dbReference type="SUPFAM" id="SSF52540">
    <property type="entry name" value="P-loop containing nucleoside triphosphate hydrolases"/>
    <property type="match status" value="1"/>
</dbReference>
<dbReference type="Proteomes" id="UP000214610">
    <property type="component" value="Unassembled WGS sequence"/>
</dbReference>
<dbReference type="AlphaFoldDB" id="A0A227KFL5"/>
<dbReference type="InterPro" id="IPR003593">
    <property type="entry name" value="AAA+_ATPase"/>
</dbReference>
<feature type="binding site" evidence="6">
    <location>
        <position position="10"/>
    </location>
    <ligand>
        <name>Zn(2+)</name>
        <dbReference type="ChEBI" id="CHEBI:29105"/>
    </ligand>
</feature>
<dbReference type="InterPro" id="IPR004487">
    <property type="entry name" value="Clp_protease_ATP-bd_su_ClpX"/>
</dbReference>
<dbReference type="GO" id="GO:0140662">
    <property type="term" value="F:ATP-dependent protein folding chaperone"/>
    <property type="evidence" value="ECO:0007669"/>
    <property type="project" value="InterPro"/>
</dbReference>
<evidence type="ECO:0000256" key="4">
    <source>
        <dbReference type="ARBA" id="ARBA00022840"/>
    </source>
</evidence>
<comment type="subunit">
    <text evidence="6">Component of the ClpX-ClpP complex. Forms a hexameric ring that, in the presence of ATP, binds to fourteen ClpP subunits assembled into a disk-like structure with a central cavity, resembling the structure of eukaryotic proteasomes.</text>
</comment>
<evidence type="ECO:0000256" key="5">
    <source>
        <dbReference type="ARBA" id="ARBA00023186"/>
    </source>
</evidence>
<keyword evidence="4 6" id="KW-0067">ATP-binding</keyword>
<dbReference type="GO" id="GO:0016887">
    <property type="term" value="F:ATP hydrolysis activity"/>
    <property type="evidence" value="ECO:0007669"/>
    <property type="project" value="InterPro"/>
</dbReference>
<dbReference type="GO" id="GO:0051603">
    <property type="term" value="P:proteolysis involved in protein catabolic process"/>
    <property type="evidence" value="ECO:0007669"/>
    <property type="project" value="TreeGrafter"/>
</dbReference>
<dbReference type="EMBL" id="NHMP01000007">
    <property type="protein sequence ID" value="OXE45777.1"/>
    <property type="molecule type" value="Genomic_DNA"/>
</dbReference>
<keyword evidence="9" id="KW-0378">Hydrolase</keyword>
<dbReference type="InterPro" id="IPR027417">
    <property type="entry name" value="P-loop_NTPase"/>
</dbReference>
<evidence type="ECO:0000256" key="1">
    <source>
        <dbReference type="ARBA" id="ARBA00022723"/>
    </source>
</evidence>
<keyword evidence="10" id="KW-1185">Reference proteome</keyword>
<dbReference type="GO" id="GO:0051082">
    <property type="term" value="F:unfolded protein binding"/>
    <property type="evidence" value="ECO:0007669"/>
    <property type="project" value="UniProtKB-UniRule"/>
</dbReference>
<evidence type="ECO:0000256" key="6">
    <source>
        <dbReference type="HAMAP-Rule" id="MF_00175"/>
    </source>
</evidence>
<dbReference type="SMART" id="SM00382">
    <property type="entry name" value="AAA"/>
    <property type="match status" value="1"/>
</dbReference>